<evidence type="ECO:0000313" key="1">
    <source>
        <dbReference type="EMBL" id="MBT0769388.1"/>
    </source>
</evidence>
<accession>A0ABS5TEX7</accession>
<protein>
    <submittedName>
        <fullName evidence="1">Uncharacterized protein</fullName>
    </submittedName>
</protein>
<evidence type="ECO:0000313" key="2">
    <source>
        <dbReference type="Proteomes" id="UP001197247"/>
    </source>
</evidence>
<gene>
    <name evidence="1" type="ORF">KIH74_10690</name>
</gene>
<comment type="caution">
    <text evidence="1">The sequence shown here is derived from an EMBL/GenBank/DDBJ whole genome shotgun (WGS) entry which is preliminary data.</text>
</comment>
<dbReference type="EMBL" id="JAHBAY010000004">
    <property type="protein sequence ID" value="MBT0769388.1"/>
    <property type="molecule type" value="Genomic_DNA"/>
</dbReference>
<dbReference type="RefSeq" id="WP_214155690.1">
    <property type="nucleotide sequence ID" value="NZ_JAHBAY010000004.1"/>
</dbReference>
<reference evidence="1 2" key="1">
    <citation type="submission" date="2021-05" db="EMBL/GenBank/DDBJ databases">
        <title>Kineosporia and Streptomyces sp. nov. two new marine actinobacteria isolated from Coral.</title>
        <authorList>
            <person name="Buangrab K."/>
            <person name="Sutthacheep M."/>
            <person name="Yeemin T."/>
            <person name="Harunari E."/>
            <person name="Igarashi Y."/>
            <person name="Kanchanasin P."/>
            <person name="Tanasupawat S."/>
            <person name="Phongsopitanun W."/>
        </authorList>
    </citation>
    <scope>NUCLEOTIDE SEQUENCE [LARGE SCALE GENOMIC DNA]</scope>
    <source>
        <strain evidence="1 2">J2-2</strain>
    </source>
</reference>
<dbReference type="Proteomes" id="UP001197247">
    <property type="component" value="Unassembled WGS sequence"/>
</dbReference>
<name>A0ABS5TEX7_9ACTN</name>
<keyword evidence="2" id="KW-1185">Reference proteome</keyword>
<organism evidence="1 2">
    <name type="scientific">Kineosporia corallincola</name>
    <dbReference type="NCBI Taxonomy" id="2835133"/>
    <lineage>
        <taxon>Bacteria</taxon>
        <taxon>Bacillati</taxon>
        <taxon>Actinomycetota</taxon>
        <taxon>Actinomycetes</taxon>
        <taxon>Kineosporiales</taxon>
        <taxon>Kineosporiaceae</taxon>
        <taxon>Kineosporia</taxon>
    </lineage>
</organism>
<proteinExistence type="predicted"/>
<sequence length="56" mass="6429">MDELSRMASTLEACAHKLEVFSARLRADELFSDLRQHPDLAYLDTQLDGFYGSEQH</sequence>